<sequence>MSLIKHTTIFVATLYIFRSYILCRIQTTIFVATFCATIFEATFCVATIYIFVRRGRQLLGCIKCSPLFVDIWSANDYRQKPTIRIQIRIRFKLQENKN</sequence>
<name>A0A3M7T4W0_BRAPC</name>
<protein>
    <submittedName>
        <fullName evidence="2">Uncharacterized protein</fullName>
    </submittedName>
</protein>
<dbReference type="EMBL" id="REGN01000280">
    <property type="protein sequence ID" value="RNA43076.1"/>
    <property type="molecule type" value="Genomic_DNA"/>
</dbReference>
<organism evidence="2 3">
    <name type="scientific">Brachionus plicatilis</name>
    <name type="common">Marine rotifer</name>
    <name type="synonym">Brachionus muelleri</name>
    <dbReference type="NCBI Taxonomy" id="10195"/>
    <lineage>
        <taxon>Eukaryota</taxon>
        <taxon>Metazoa</taxon>
        <taxon>Spiralia</taxon>
        <taxon>Gnathifera</taxon>
        <taxon>Rotifera</taxon>
        <taxon>Eurotatoria</taxon>
        <taxon>Monogononta</taxon>
        <taxon>Pseudotrocha</taxon>
        <taxon>Ploima</taxon>
        <taxon>Brachionidae</taxon>
        <taxon>Brachionus</taxon>
    </lineage>
</organism>
<dbReference type="AlphaFoldDB" id="A0A3M7T4W0"/>
<evidence type="ECO:0000313" key="3">
    <source>
        <dbReference type="Proteomes" id="UP000276133"/>
    </source>
</evidence>
<keyword evidence="1" id="KW-0472">Membrane</keyword>
<evidence type="ECO:0000256" key="1">
    <source>
        <dbReference type="SAM" id="Phobius"/>
    </source>
</evidence>
<evidence type="ECO:0000313" key="2">
    <source>
        <dbReference type="EMBL" id="RNA43076.1"/>
    </source>
</evidence>
<keyword evidence="1" id="KW-1133">Transmembrane helix</keyword>
<comment type="caution">
    <text evidence="2">The sequence shown here is derived from an EMBL/GenBank/DDBJ whole genome shotgun (WGS) entry which is preliminary data.</text>
</comment>
<reference evidence="2 3" key="1">
    <citation type="journal article" date="2018" name="Sci. Rep.">
        <title>Genomic signatures of local adaptation to the degree of environmental predictability in rotifers.</title>
        <authorList>
            <person name="Franch-Gras L."/>
            <person name="Hahn C."/>
            <person name="Garcia-Roger E.M."/>
            <person name="Carmona M.J."/>
            <person name="Serra M."/>
            <person name="Gomez A."/>
        </authorList>
    </citation>
    <scope>NUCLEOTIDE SEQUENCE [LARGE SCALE GENOMIC DNA]</scope>
    <source>
        <strain evidence="2">HYR1</strain>
    </source>
</reference>
<keyword evidence="3" id="KW-1185">Reference proteome</keyword>
<keyword evidence="1" id="KW-0812">Transmembrane</keyword>
<accession>A0A3M7T4W0</accession>
<gene>
    <name evidence="2" type="ORF">BpHYR1_015966</name>
</gene>
<feature type="transmembrane region" description="Helical" evidence="1">
    <location>
        <begin position="29"/>
        <end position="52"/>
    </location>
</feature>
<proteinExistence type="predicted"/>
<dbReference type="Proteomes" id="UP000276133">
    <property type="component" value="Unassembled WGS sequence"/>
</dbReference>